<keyword evidence="3" id="KW-0862">Zinc</keyword>
<dbReference type="InterPro" id="IPR017850">
    <property type="entry name" value="Alkaline_phosphatase_core_sf"/>
</dbReference>
<dbReference type="HOGENOM" id="CLU_008539_7_0_5"/>
<dbReference type="EC" id="3.1.3.1" evidence="5"/>
<dbReference type="Pfam" id="PF00245">
    <property type="entry name" value="Alk_phosphatase"/>
    <property type="match status" value="1"/>
</dbReference>
<evidence type="ECO:0000313" key="6">
    <source>
        <dbReference type="Proteomes" id="UP000015346"/>
    </source>
</evidence>
<feature type="binding site" evidence="3">
    <location>
        <position position="149"/>
    </location>
    <ligand>
        <name>Mg(2+)</name>
        <dbReference type="ChEBI" id="CHEBI:18420"/>
    </ligand>
</feature>
<proteinExistence type="inferred from homology"/>
<feature type="binding site" evidence="3">
    <location>
        <position position="303"/>
    </location>
    <ligand>
        <name>Zn(2+)</name>
        <dbReference type="ChEBI" id="CHEBI:29105"/>
        <label>2</label>
    </ligand>
</feature>
<dbReference type="PANTHER" id="PTHR11596:SF5">
    <property type="entry name" value="ALKALINE PHOSPHATASE"/>
    <property type="match status" value="1"/>
</dbReference>
<organism evidence="5 6">
    <name type="scientific">Rubellimicrobium thermophilum DSM 16684</name>
    <dbReference type="NCBI Taxonomy" id="1123069"/>
    <lineage>
        <taxon>Bacteria</taxon>
        <taxon>Pseudomonadati</taxon>
        <taxon>Pseudomonadota</taxon>
        <taxon>Alphaproteobacteria</taxon>
        <taxon>Rhodobacterales</taxon>
        <taxon>Roseobacteraceae</taxon>
        <taxon>Rubellimicrobium</taxon>
    </lineage>
</organism>
<comment type="caution">
    <text evidence="5">The sequence shown here is derived from an EMBL/GenBank/DDBJ whole genome shotgun (WGS) entry which is preliminary data.</text>
</comment>
<dbReference type="STRING" id="1123069.ruthe_01722"/>
<evidence type="ECO:0000256" key="1">
    <source>
        <dbReference type="ARBA" id="ARBA00022553"/>
    </source>
</evidence>
<keyword evidence="5" id="KW-0378">Hydrolase</keyword>
<dbReference type="SUPFAM" id="SSF53649">
    <property type="entry name" value="Alkaline phosphatase-like"/>
    <property type="match status" value="1"/>
</dbReference>
<dbReference type="CDD" id="cd16012">
    <property type="entry name" value="ALP"/>
    <property type="match status" value="1"/>
</dbReference>
<dbReference type="GO" id="GO:0046872">
    <property type="term" value="F:metal ion binding"/>
    <property type="evidence" value="ECO:0007669"/>
    <property type="project" value="UniProtKB-KW"/>
</dbReference>
<evidence type="ECO:0000256" key="3">
    <source>
        <dbReference type="PIRSR" id="PIRSR601952-2"/>
    </source>
</evidence>
<sequence length="442" mass="47386">MISDGAGYHSWHAASYFRHGALGHEAYDRLPVRTLMTTYPLSTATEPTGDLTPQVSYDPAQAWSTAPVEGSFEGSVTGLTYSKLFAGYDYVRQNYVDSAAAGTALSAGIKTYNNAINWTADDKPARMLGEVAKSAGKAVGVVTSVQISHATPASFLAHNRSRNDYAGIGQEIVEAGIGDIVLGAGHPMFDRDGAYRTPTEENFRYVGGPDVWMKLISGQTDYHLLDDRADFEALAAGRLELTKDRVLGLARVDSTLQFQRSGEGMGGLIASVPNLEMMTKGALAYLATKPEGFFLMVEGGAVDWAAHANNTARLIEEQIDFNRAVEAVMAWIEANGGFEQTLLIVTTDHGNGLAYGPQSDEFAFQPVVNRGQGALPDLRWHYDTHTNELVPVWSGGPGSALIAEAATGRDDGTALVGWGDVARYHDNTDLARVMAVAMGVSI</sequence>
<comment type="cofactor">
    <cofactor evidence="3">
        <name>Mg(2+)</name>
        <dbReference type="ChEBI" id="CHEBI:18420"/>
    </cofactor>
    <text evidence="3">Binds 1 Mg(2+) ion.</text>
</comment>
<dbReference type="Gene3D" id="3.40.720.10">
    <property type="entry name" value="Alkaline Phosphatase, subunit A"/>
    <property type="match status" value="1"/>
</dbReference>
<evidence type="ECO:0000256" key="4">
    <source>
        <dbReference type="RuleBase" id="RU003946"/>
    </source>
</evidence>
<dbReference type="PATRIC" id="fig|1123069.3.peg.1690"/>
<gene>
    <name evidence="5" type="ORF">ruthe_01722</name>
</gene>
<feature type="binding site" evidence="3">
    <location>
        <position position="348"/>
    </location>
    <ligand>
        <name>Zn(2+)</name>
        <dbReference type="ChEBI" id="CHEBI:29105"/>
        <label>2</label>
    </ligand>
</feature>
<comment type="cofactor">
    <cofactor evidence="3">
        <name>Zn(2+)</name>
        <dbReference type="ChEBI" id="CHEBI:29105"/>
    </cofactor>
    <text evidence="3">Binds 2 Zn(2+) ions.</text>
</comment>
<dbReference type="PANTHER" id="PTHR11596">
    <property type="entry name" value="ALKALINE PHOSPHATASE"/>
    <property type="match status" value="1"/>
</dbReference>
<comment type="similarity">
    <text evidence="4">Belongs to the alkaline phosphatase family.</text>
</comment>
<feature type="binding site" evidence="3">
    <location>
        <position position="298"/>
    </location>
    <ligand>
        <name>Mg(2+)</name>
        <dbReference type="ChEBI" id="CHEBI:18420"/>
    </ligand>
</feature>
<accession>S9R1G4</accession>
<dbReference type="RefSeq" id="WP_021097810.1">
    <property type="nucleotide sequence ID" value="NZ_KE557320.1"/>
</dbReference>
<keyword evidence="1" id="KW-0597">Phosphoprotein</keyword>
<feature type="binding site" evidence="3">
    <location>
        <position position="151"/>
    </location>
    <ligand>
        <name>Mg(2+)</name>
        <dbReference type="ChEBI" id="CHEBI:18420"/>
    </ligand>
</feature>
<dbReference type="EMBL" id="AOLV01000013">
    <property type="protein sequence ID" value="EPX85793.1"/>
    <property type="molecule type" value="Genomic_DNA"/>
</dbReference>
<reference evidence="5 6" key="1">
    <citation type="journal article" date="2013" name="Stand. Genomic Sci.">
        <title>Genome sequence of the reddish-pigmented Rubellimicrobium thermophilum type strain (DSM 16684(T)), a member of the Roseobacter clade.</title>
        <authorList>
            <person name="Fiebig A."/>
            <person name="Riedel T."/>
            <person name="Gronow S."/>
            <person name="Petersen J."/>
            <person name="Klenk H.P."/>
            <person name="Goker M."/>
        </authorList>
    </citation>
    <scope>NUCLEOTIDE SEQUENCE [LARGE SCALE GENOMIC DNA]</scope>
    <source>
        <strain evidence="5 6">DSM 16684</strain>
    </source>
</reference>
<dbReference type="PRINTS" id="PR00113">
    <property type="entry name" value="ALKPHPHTASE"/>
</dbReference>
<protein>
    <submittedName>
        <fullName evidence="5">Alkaline phosphatase</fullName>
        <ecNumber evidence="5">3.1.3.1</ecNumber>
    </submittedName>
</protein>
<keyword evidence="3" id="KW-0479">Metal-binding</keyword>
<evidence type="ECO:0000313" key="5">
    <source>
        <dbReference type="EMBL" id="EPX85793.1"/>
    </source>
</evidence>
<feature type="binding site" evidence="3">
    <location>
        <position position="349"/>
    </location>
    <ligand>
        <name>Zn(2+)</name>
        <dbReference type="ChEBI" id="CHEBI:29105"/>
        <label>1</label>
    </ligand>
</feature>
<keyword evidence="3" id="KW-0460">Magnesium</keyword>
<name>S9R1G4_9RHOB</name>
<evidence type="ECO:0000256" key="2">
    <source>
        <dbReference type="PIRSR" id="PIRSR601952-1"/>
    </source>
</evidence>
<feature type="active site" description="Phosphoserine intermediate" evidence="2">
    <location>
        <position position="98"/>
    </location>
</feature>
<dbReference type="Proteomes" id="UP000015346">
    <property type="component" value="Unassembled WGS sequence"/>
</dbReference>
<dbReference type="SMART" id="SM00098">
    <property type="entry name" value="alkPPc"/>
    <property type="match status" value="1"/>
</dbReference>
<keyword evidence="6" id="KW-1185">Reference proteome</keyword>
<dbReference type="AlphaFoldDB" id="S9R1G4"/>
<feature type="binding site" evidence="3">
    <location>
        <position position="307"/>
    </location>
    <ligand>
        <name>Zn(2+)</name>
        <dbReference type="ChEBI" id="CHEBI:29105"/>
        <label>2</label>
    </ligand>
</feature>
<dbReference type="InterPro" id="IPR001952">
    <property type="entry name" value="Alkaline_phosphatase"/>
</dbReference>
<dbReference type="GO" id="GO:0004035">
    <property type="term" value="F:alkaline phosphatase activity"/>
    <property type="evidence" value="ECO:0007669"/>
    <property type="project" value="UniProtKB-EC"/>
</dbReference>